<dbReference type="InterPro" id="IPR035979">
    <property type="entry name" value="RBD_domain_sf"/>
</dbReference>
<evidence type="ECO:0000313" key="3">
    <source>
        <dbReference type="EMBL" id="TBU65762.1"/>
    </source>
</evidence>
<dbReference type="EMBL" id="ML143386">
    <property type="protein sequence ID" value="TBU35915.1"/>
    <property type="molecule type" value="Genomic_DNA"/>
</dbReference>
<reference evidence="3 4" key="1">
    <citation type="submission" date="2019-01" db="EMBL/GenBank/DDBJ databases">
        <title>Draft genome sequences of three monokaryotic isolates of the white-rot basidiomycete fungus Dichomitus squalens.</title>
        <authorList>
            <consortium name="DOE Joint Genome Institute"/>
            <person name="Lopez S.C."/>
            <person name="Andreopoulos B."/>
            <person name="Pangilinan J."/>
            <person name="Lipzen A."/>
            <person name="Riley R."/>
            <person name="Ahrendt S."/>
            <person name="Ng V."/>
            <person name="Barry K."/>
            <person name="Daum C."/>
            <person name="Grigoriev I.V."/>
            <person name="Hilden K.S."/>
            <person name="Makela M.R."/>
            <person name="de Vries R.P."/>
        </authorList>
    </citation>
    <scope>NUCLEOTIDE SEQUENCE [LARGE SCALE GENOMIC DNA]</scope>
    <source>
        <strain evidence="3 4">CBS 464.89</strain>
        <strain evidence="2">OM18370.1</strain>
    </source>
</reference>
<keyword evidence="4" id="KW-1185">Reference proteome</keyword>
<dbReference type="OMA" id="EHAAVAH"/>
<dbReference type="InterPro" id="IPR000504">
    <property type="entry name" value="RRM_dom"/>
</dbReference>
<name>A0A4Q9P8H5_9APHY</name>
<evidence type="ECO:0000313" key="4">
    <source>
        <dbReference type="Proteomes" id="UP000292082"/>
    </source>
</evidence>
<evidence type="ECO:0000313" key="2">
    <source>
        <dbReference type="EMBL" id="TBU35915.1"/>
    </source>
</evidence>
<evidence type="ECO:0000259" key="1">
    <source>
        <dbReference type="SMART" id="SM00360"/>
    </source>
</evidence>
<gene>
    <name evidence="3" type="ORF">BD310DRAFT_836939</name>
    <name evidence="2" type="ORF">BD311DRAFT_708445</name>
</gene>
<sequence length="217" mass="23562">MASRVAGTVAEGGSKISVTLKGLSRSVLPNDLKRLCGRLRVENVASVAVNYTRFRPNGSATLAFTRPEFVPAAVKALDRHVLGGKIIRAEASDEIPQLPRTRGPKGALEAAQRAVYRGDGPNAGITGGGRTVLLYGLPARLTPQIVTDNLRNFKFAGSEKGVPAVLKIVYAQSSMSRFLIRLASVSEAYRFVRSLHMQKWRPDLYNDQFIVRASLVS</sequence>
<dbReference type="OrthoDB" id="5541797at2759"/>
<proteinExistence type="predicted"/>
<organism evidence="3 4">
    <name type="scientific">Dichomitus squalens</name>
    <dbReference type="NCBI Taxonomy" id="114155"/>
    <lineage>
        <taxon>Eukaryota</taxon>
        <taxon>Fungi</taxon>
        <taxon>Dikarya</taxon>
        <taxon>Basidiomycota</taxon>
        <taxon>Agaricomycotina</taxon>
        <taxon>Agaricomycetes</taxon>
        <taxon>Polyporales</taxon>
        <taxon>Polyporaceae</taxon>
        <taxon>Dichomitus</taxon>
    </lineage>
</organism>
<protein>
    <recommendedName>
        <fullName evidence="1">RRM domain-containing protein</fullName>
    </recommendedName>
</protein>
<dbReference type="InterPro" id="IPR012677">
    <property type="entry name" value="Nucleotide-bd_a/b_plait_sf"/>
</dbReference>
<accession>A0A4Q9P8H5</accession>
<dbReference type="Gene3D" id="3.30.70.330">
    <property type="match status" value="1"/>
</dbReference>
<dbReference type="AlphaFoldDB" id="A0A4Q9P8H5"/>
<dbReference type="EMBL" id="ML145084">
    <property type="protein sequence ID" value="TBU65762.1"/>
    <property type="molecule type" value="Genomic_DNA"/>
</dbReference>
<dbReference type="Proteomes" id="UP000292082">
    <property type="component" value="Unassembled WGS sequence"/>
</dbReference>
<dbReference type="SUPFAM" id="SSF54928">
    <property type="entry name" value="RNA-binding domain, RBD"/>
    <property type="match status" value="1"/>
</dbReference>
<dbReference type="Proteomes" id="UP000292957">
    <property type="component" value="Unassembled WGS sequence"/>
</dbReference>
<feature type="domain" description="RRM" evidence="1">
    <location>
        <begin position="17"/>
        <end position="90"/>
    </location>
</feature>
<dbReference type="GO" id="GO:0003723">
    <property type="term" value="F:RNA binding"/>
    <property type="evidence" value="ECO:0007669"/>
    <property type="project" value="InterPro"/>
</dbReference>
<dbReference type="SMART" id="SM00360">
    <property type="entry name" value="RRM"/>
    <property type="match status" value="1"/>
</dbReference>